<name>A0ACB7PC58_9PEZI</name>
<comment type="caution">
    <text evidence="1">The sequence shown here is derived from an EMBL/GenBank/DDBJ whole genome shotgun (WGS) entry which is preliminary data.</text>
</comment>
<gene>
    <name evidence="1" type="ORF">F5144DRAFT_565743</name>
</gene>
<accession>A0ACB7PC58</accession>
<organism evidence="1 2">
    <name type="scientific">Chaetomium tenue</name>
    <dbReference type="NCBI Taxonomy" id="1854479"/>
    <lineage>
        <taxon>Eukaryota</taxon>
        <taxon>Fungi</taxon>
        <taxon>Dikarya</taxon>
        <taxon>Ascomycota</taxon>
        <taxon>Pezizomycotina</taxon>
        <taxon>Sordariomycetes</taxon>
        <taxon>Sordariomycetidae</taxon>
        <taxon>Sordariales</taxon>
        <taxon>Chaetomiaceae</taxon>
        <taxon>Chaetomium</taxon>
    </lineage>
</organism>
<evidence type="ECO:0000313" key="1">
    <source>
        <dbReference type="EMBL" id="KAH6635894.1"/>
    </source>
</evidence>
<proteinExistence type="predicted"/>
<evidence type="ECO:0000313" key="2">
    <source>
        <dbReference type="Proteomes" id="UP000724584"/>
    </source>
</evidence>
<protein>
    <submittedName>
        <fullName evidence="1">Uncharacterized protein</fullName>
    </submittedName>
</protein>
<dbReference type="EMBL" id="JAGIZQ010000003">
    <property type="protein sequence ID" value="KAH6635894.1"/>
    <property type="molecule type" value="Genomic_DNA"/>
</dbReference>
<reference evidence="1 2" key="1">
    <citation type="journal article" date="2021" name="Nat. Commun.">
        <title>Genetic determinants of endophytism in the Arabidopsis root mycobiome.</title>
        <authorList>
            <person name="Mesny F."/>
            <person name="Miyauchi S."/>
            <person name="Thiergart T."/>
            <person name="Pickel B."/>
            <person name="Atanasova L."/>
            <person name="Karlsson M."/>
            <person name="Huettel B."/>
            <person name="Barry K.W."/>
            <person name="Haridas S."/>
            <person name="Chen C."/>
            <person name="Bauer D."/>
            <person name="Andreopoulos W."/>
            <person name="Pangilinan J."/>
            <person name="LaButti K."/>
            <person name="Riley R."/>
            <person name="Lipzen A."/>
            <person name="Clum A."/>
            <person name="Drula E."/>
            <person name="Henrissat B."/>
            <person name="Kohler A."/>
            <person name="Grigoriev I.V."/>
            <person name="Martin F.M."/>
            <person name="Hacquard S."/>
        </authorList>
    </citation>
    <scope>NUCLEOTIDE SEQUENCE [LARGE SCALE GENOMIC DNA]</scope>
    <source>
        <strain evidence="1 2">MPI-SDFR-AT-0079</strain>
    </source>
</reference>
<sequence length="158" mass="17612">MKSVSCECGKRFKHNNALNQHKRDAPKHQQDSKDATVDPKPDTSGEARDGGSTSQTPSNPLTSSAAWYSARYGFIQFVTAGESDPRPKAKKKKKKKSADKADPKPPRTDHGRKKSAISYGYGGFDQSYFDYLLEDDLNWGLCDKDCGWCGRCIYSHDI</sequence>
<keyword evidence="2" id="KW-1185">Reference proteome</keyword>
<dbReference type="Proteomes" id="UP000724584">
    <property type="component" value="Unassembled WGS sequence"/>
</dbReference>